<protein>
    <submittedName>
        <fullName evidence="2">Alpha/beta hydrolase</fullName>
    </submittedName>
</protein>
<dbReference type="InterPro" id="IPR029058">
    <property type="entry name" value="AB_hydrolase_fold"/>
</dbReference>
<reference evidence="2" key="1">
    <citation type="submission" date="2021-04" db="EMBL/GenBank/DDBJ databases">
        <title>Saccharothrix algeriensis WGS.</title>
        <authorList>
            <person name="Stuskova K."/>
            <person name="Hakalova E."/>
            <person name="Tebbal A.B."/>
            <person name="Eichmeier A."/>
        </authorList>
    </citation>
    <scope>NUCLEOTIDE SEQUENCE</scope>
    <source>
        <strain evidence="2">NRRL B-24137</strain>
    </source>
</reference>
<keyword evidence="2" id="KW-0378">Hydrolase</keyword>
<accession>A0A8T8HWB0</accession>
<feature type="domain" description="AB hydrolase-1" evidence="1">
    <location>
        <begin position="3"/>
        <end position="199"/>
    </location>
</feature>
<feature type="non-terminal residue" evidence="2">
    <location>
        <position position="1"/>
    </location>
</feature>
<dbReference type="EMBL" id="CP072788">
    <property type="protein sequence ID" value="QTR02885.1"/>
    <property type="molecule type" value="Genomic_DNA"/>
</dbReference>
<evidence type="ECO:0000313" key="3">
    <source>
        <dbReference type="Proteomes" id="UP000671828"/>
    </source>
</evidence>
<dbReference type="Proteomes" id="UP000671828">
    <property type="component" value="Chromosome"/>
</dbReference>
<dbReference type="PANTHER" id="PTHR43798">
    <property type="entry name" value="MONOACYLGLYCEROL LIPASE"/>
    <property type="match status" value="1"/>
</dbReference>
<evidence type="ECO:0000259" key="1">
    <source>
        <dbReference type="Pfam" id="PF12697"/>
    </source>
</evidence>
<organism evidence="2 3">
    <name type="scientific">Saccharothrix algeriensis</name>
    <dbReference type="NCBI Taxonomy" id="173560"/>
    <lineage>
        <taxon>Bacteria</taxon>
        <taxon>Bacillati</taxon>
        <taxon>Actinomycetota</taxon>
        <taxon>Actinomycetes</taxon>
        <taxon>Pseudonocardiales</taxon>
        <taxon>Pseudonocardiaceae</taxon>
        <taxon>Saccharothrix</taxon>
    </lineage>
</organism>
<proteinExistence type="predicted"/>
<gene>
    <name evidence="2" type="ORF">J7S33_28365</name>
</gene>
<sequence>LWDLRGHSGSDLGTGVRFTATAAFADLVALLDHLAVRRPVLVGHSLGGNLAQALVRRLPDRAHGLIVLDATWNTGPLSTAERFLLRLAAPSLALVPASRLPRLMARASAITPRGIAESEAAFARIPKRVFLDVWRATASLVDPDPGYRTPIPLGLVRGEHDRTGNIATAMPRWAAAEAVGEHVIAGAGHNVTLDAPDATTTVISALLDRWEHTA</sequence>
<dbReference type="InterPro" id="IPR000073">
    <property type="entry name" value="AB_hydrolase_1"/>
</dbReference>
<dbReference type="Gene3D" id="3.40.50.1820">
    <property type="entry name" value="alpha/beta hydrolase"/>
    <property type="match status" value="1"/>
</dbReference>
<name>A0A8T8HWB0_9PSEU</name>
<dbReference type="GO" id="GO:0016787">
    <property type="term" value="F:hydrolase activity"/>
    <property type="evidence" value="ECO:0007669"/>
    <property type="project" value="UniProtKB-KW"/>
</dbReference>
<dbReference type="AlphaFoldDB" id="A0A8T8HWB0"/>
<evidence type="ECO:0000313" key="2">
    <source>
        <dbReference type="EMBL" id="QTR02885.1"/>
    </source>
</evidence>
<dbReference type="Pfam" id="PF12697">
    <property type="entry name" value="Abhydrolase_6"/>
    <property type="match status" value="1"/>
</dbReference>
<dbReference type="InterPro" id="IPR050266">
    <property type="entry name" value="AB_hydrolase_sf"/>
</dbReference>
<dbReference type="SUPFAM" id="SSF53474">
    <property type="entry name" value="alpha/beta-Hydrolases"/>
    <property type="match status" value="1"/>
</dbReference>